<sequence length="73" mass="8045">MGTTGKVQFWDDEEGWGVIDSSETPGGCWAHFSVISMDGYRTLTAGQAVDFDWEQGEQDGYSYSAAEVRLTIT</sequence>
<dbReference type="Gene3D" id="2.40.50.140">
    <property type="entry name" value="Nucleic acid-binding proteins"/>
    <property type="match status" value="1"/>
</dbReference>
<dbReference type="SUPFAM" id="SSF50249">
    <property type="entry name" value="Nucleic acid-binding proteins"/>
    <property type="match status" value="1"/>
</dbReference>
<evidence type="ECO:0000313" key="3">
    <source>
        <dbReference type="Proteomes" id="UP000295411"/>
    </source>
</evidence>
<dbReference type="OrthoDB" id="5195005at2"/>
<proteinExistence type="predicted"/>
<dbReference type="InterPro" id="IPR002059">
    <property type="entry name" value="CSP_DNA-bd"/>
</dbReference>
<reference evidence="2 3" key="1">
    <citation type="submission" date="2019-03" db="EMBL/GenBank/DDBJ databases">
        <title>Arthrobacter sp. nov., an bacterium isolated from biocrust in Mu Us Desert.</title>
        <authorList>
            <person name="Lixiong L."/>
        </authorList>
    </citation>
    <scope>NUCLEOTIDE SEQUENCE [LARGE SCALE GENOMIC DNA]</scope>
    <source>
        <strain evidence="2 3">SLN-3</strain>
    </source>
</reference>
<feature type="domain" description="CSD" evidence="1">
    <location>
        <begin position="2"/>
        <end position="70"/>
    </location>
</feature>
<gene>
    <name evidence="2" type="ORF">E2F48_14915</name>
</gene>
<dbReference type="EMBL" id="SMTK01000005">
    <property type="protein sequence ID" value="TDK24071.1"/>
    <property type="molecule type" value="Genomic_DNA"/>
</dbReference>
<protein>
    <submittedName>
        <fullName evidence="2">Cold shock domain-containing protein</fullName>
    </submittedName>
</protein>
<name>A0A4R5TN54_9MICC</name>
<dbReference type="Proteomes" id="UP000295411">
    <property type="component" value="Unassembled WGS sequence"/>
</dbReference>
<dbReference type="GO" id="GO:0003676">
    <property type="term" value="F:nucleic acid binding"/>
    <property type="evidence" value="ECO:0007669"/>
    <property type="project" value="InterPro"/>
</dbReference>
<dbReference type="InterPro" id="IPR012340">
    <property type="entry name" value="NA-bd_OB-fold"/>
</dbReference>
<evidence type="ECO:0000259" key="1">
    <source>
        <dbReference type="PROSITE" id="PS51857"/>
    </source>
</evidence>
<dbReference type="Pfam" id="PF00313">
    <property type="entry name" value="CSD"/>
    <property type="match status" value="1"/>
</dbReference>
<accession>A0A4R5TN54</accession>
<organism evidence="2 3">
    <name type="scientific">Arthrobacter crusticola</name>
    <dbReference type="NCBI Taxonomy" id="2547960"/>
    <lineage>
        <taxon>Bacteria</taxon>
        <taxon>Bacillati</taxon>
        <taxon>Actinomycetota</taxon>
        <taxon>Actinomycetes</taxon>
        <taxon>Micrococcales</taxon>
        <taxon>Micrococcaceae</taxon>
        <taxon>Arthrobacter</taxon>
    </lineage>
</organism>
<comment type="caution">
    <text evidence="2">The sequence shown here is derived from an EMBL/GenBank/DDBJ whole genome shotgun (WGS) entry which is preliminary data.</text>
</comment>
<dbReference type="PIRSF" id="PIRSF002599">
    <property type="entry name" value="Cold_shock_A"/>
    <property type="match status" value="1"/>
</dbReference>
<dbReference type="InterPro" id="IPR012156">
    <property type="entry name" value="Cold_shock_CspA"/>
</dbReference>
<evidence type="ECO:0000313" key="2">
    <source>
        <dbReference type="EMBL" id="TDK24071.1"/>
    </source>
</evidence>
<keyword evidence="3" id="KW-1185">Reference proteome</keyword>
<dbReference type="AlphaFoldDB" id="A0A4R5TN54"/>
<dbReference type="RefSeq" id="WP_133404755.1">
    <property type="nucleotide sequence ID" value="NZ_SMTK01000005.1"/>
</dbReference>
<dbReference type="PROSITE" id="PS51857">
    <property type="entry name" value="CSD_2"/>
    <property type="match status" value="1"/>
</dbReference>